<evidence type="ECO:0000313" key="2">
    <source>
        <dbReference type="EMBL" id="GAV06358.1"/>
    </source>
</evidence>
<evidence type="ECO:0000313" key="3">
    <source>
        <dbReference type="Proteomes" id="UP000186922"/>
    </source>
</evidence>
<reference evidence="2 3" key="1">
    <citation type="journal article" date="2016" name="Nat. Commun.">
        <title>Extremotolerant tardigrade genome and improved radiotolerance of human cultured cells by tardigrade-unique protein.</title>
        <authorList>
            <person name="Hashimoto T."/>
            <person name="Horikawa D.D."/>
            <person name="Saito Y."/>
            <person name="Kuwahara H."/>
            <person name="Kozuka-Hata H."/>
            <person name="Shin-I T."/>
            <person name="Minakuchi Y."/>
            <person name="Ohishi K."/>
            <person name="Motoyama A."/>
            <person name="Aizu T."/>
            <person name="Enomoto A."/>
            <person name="Kondo K."/>
            <person name="Tanaka S."/>
            <person name="Hara Y."/>
            <person name="Koshikawa S."/>
            <person name="Sagara H."/>
            <person name="Miura T."/>
            <person name="Yokobori S."/>
            <person name="Miyagawa K."/>
            <person name="Suzuki Y."/>
            <person name="Kubo T."/>
            <person name="Oyama M."/>
            <person name="Kohara Y."/>
            <person name="Fujiyama A."/>
            <person name="Arakawa K."/>
            <person name="Katayama T."/>
            <person name="Toyoda A."/>
            <person name="Kunieda T."/>
        </authorList>
    </citation>
    <scope>NUCLEOTIDE SEQUENCE [LARGE SCALE GENOMIC DNA]</scope>
    <source>
        <strain evidence="2 3">YOKOZUNA-1</strain>
    </source>
</reference>
<name>A0A1D1W2K4_RAMVA</name>
<dbReference type="AlphaFoldDB" id="A0A1D1W2K4"/>
<feature type="region of interest" description="Disordered" evidence="1">
    <location>
        <begin position="23"/>
        <end position="50"/>
    </location>
</feature>
<evidence type="ECO:0000256" key="1">
    <source>
        <dbReference type="SAM" id="MobiDB-lite"/>
    </source>
</evidence>
<organism evidence="2 3">
    <name type="scientific">Ramazzottius varieornatus</name>
    <name type="common">Water bear</name>
    <name type="synonym">Tardigrade</name>
    <dbReference type="NCBI Taxonomy" id="947166"/>
    <lineage>
        <taxon>Eukaryota</taxon>
        <taxon>Metazoa</taxon>
        <taxon>Ecdysozoa</taxon>
        <taxon>Tardigrada</taxon>
        <taxon>Eutardigrada</taxon>
        <taxon>Parachela</taxon>
        <taxon>Hypsibioidea</taxon>
        <taxon>Ramazzottiidae</taxon>
        <taxon>Ramazzottius</taxon>
    </lineage>
</organism>
<dbReference type="Proteomes" id="UP000186922">
    <property type="component" value="Unassembled WGS sequence"/>
</dbReference>
<proteinExistence type="predicted"/>
<protein>
    <submittedName>
        <fullName evidence="2">Uncharacterized protein</fullName>
    </submittedName>
</protein>
<comment type="caution">
    <text evidence="2">The sequence shown here is derived from an EMBL/GenBank/DDBJ whole genome shotgun (WGS) entry which is preliminary data.</text>
</comment>
<accession>A0A1D1W2K4</accession>
<keyword evidence="3" id="KW-1185">Reference proteome</keyword>
<gene>
    <name evidence="2" type="primary">RvY_16367-1</name>
    <name evidence="2" type="synonym">RvY_16367.1</name>
    <name evidence="2" type="ORF">RvY_16367</name>
</gene>
<dbReference type="EMBL" id="BDGG01000013">
    <property type="protein sequence ID" value="GAV06358.1"/>
    <property type="molecule type" value="Genomic_DNA"/>
</dbReference>
<sequence length="114" mass="12288">MALVSELVFGGISKRSRRAARKIRAIETGPGRNDSVSNHESDTGEVAVRNPRTKDLTGQSCLAKTSGQGFLKLSLLSLTVAVSLLPVQVHFTLLAFDVESTANFVVILRNYSSL</sequence>